<sequence length="224" mass="24824">MDQADKPTKKWGWLQWGSVLGVTGLVGLISMASWQLVKTAGEQAASIKNVRSIGGQFHAWASDNGGIFPDAIHYDERKTANLVFRQLFKDELLDDEKLFGAVRSPYKPDGEVGLAPHYAQAVGPNENHWMMFGGLSNTSSPNEILLFENSVNAAWPLWWRKGEDEPRRGRAWPDGKIGVCLTDLSVQLVTLEERGGKLTLPAAVIVSYPEGYQNDRSVLDIETK</sequence>
<dbReference type="EMBL" id="BAABIA010000006">
    <property type="protein sequence ID" value="GAA5143122.1"/>
    <property type="molecule type" value="Genomic_DNA"/>
</dbReference>
<dbReference type="Proteomes" id="UP001499852">
    <property type="component" value="Unassembled WGS sequence"/>
</dbReference>
<evidence type="ECO:0008006" key="4">
    <source>
        <dbReference type="Google" id="ProtNLM"/>
    </source>
</evidence>
<evidence type="ECO:0000313" key="3">
    <source>
        <dbReference type="Proteomes" id="UP001499852"/>
    </source>
</evidence>
<accession>A0ABP9PGA4</accession>
<evidence type="ECO:0000256" key="1">
    <source>
        <dbReference type="SAM" id="Phobius"/>
    </source>
</evidence>
<keyword evidence="1" id="KW-0812">Transmembrane</keyword>
<keyword evidence="3" id="KW-1185">Reference proteome</keyword>
<gene>
    <name evidence="2" type="ORF">GCM10023213_30240</name>
</gene>
<keyword evidence="1" id="KW-0472">Membrane</keyword>
<feature type="transmembrane region" description="Helical" evidence="1">
    <location>
        <begin position="12"/>
        <end position="34"/>
    </location>
</feature>
<proteinExistence type="predicted"/>
<name>A0ABP9PGA4_9BACT</name>
<keyword evidence="1" id="KW-1133">Transmembrane helix</keyword>
<organism evidence="2 3">
    <name type="scientific">Prosthecobacter algae</name>
    <dbReference type="NCBI Taxonomy" id="1144682"/>
    <lineage>
        <taxon>Bacteria</taxon>
        <taxon>Pseudomonadati</taxon>
        <taxon>Verrucomicrobiota</taxon>
        <taxon>Verrucomicrobiia</taxon>
        <taxon>Verrucomicrobiales</taxon>
        <taxon>Verrucomicrobiaceae</taxon>
        <taxon>Prosthecobacter</taxon>
    </lineage>
</organism>
<dbReference type="RefSeq" id="WP_345737213.1">
    <property type="nucleotide sequence ID" value="NZ_BAABIA010000006.1"/>
</dbReference>
<protein>
    <recommendedName>
        <fullName evidence="4">DUF1559 domain-containing protein</fullName>
    </recommendedName>
</protein>
<reference evidence="3" key="1">
    <citation type="journal article" date="2019" name="Int. J. Syst. Evol. Microbiol.">
        <title>The Global Catalogue of Microorganisms (GCM) 10K type strain sequencing project: providing services to taxonomists for standard genome sequencing and annotation.</title>
        <authorList>
            <consortium name="The Broad Institute Genomics Platform"/>
            <consortium name="The Broad Institute Genome Sequencing Center for Infectious Disease"/>
            <person name="Wu L."/>
            <person name="Ma J."/>
        </authorList>
    </citation>
    <scope>NUCLEOTIDE SEQUENCE [LARGE SCALE GENOMIC DNA]</scope>
    <source>
        <strain evidence="3">JCM 18053</strain>
    </source>
</reference>
<evidence type="ECO:0000313" key="2">
    <source>
        <dbReference type="EMBL" id="GAA5143122.1"/>
    </source>
</evidence>
<comment type="caution">
    <text evidence="2">The sequence shown here is derived from an EMBL/GenBank/DDBJ whole genome shotgun (WGS) entry which is preliminary data.</text>
</comment>